<name>A0A0L0DGG0_THETB</name>
<reference evidence="2 3" key="1">
    <citation type="submission" date="2010-05" db="EMBL/GenBank/DDBJ databases">
        <title>The Genome Sequence of Thecamonas trahens ATCC 50062.</title>
        <authorList>
            <consortium name="The Broad Institute Genome Sequencing Platform"/>
            <person name="Russ C."/>
            <person name="Cuomo C."/>
            <person name="Shea T."/>
            <person name="Young S.K."/>
            <person name="Zeng Q."/>
            <person name="Koehrsen M."/>
            <person name="Haas B."/>
            <person name="Borodovsky M."/>
            <person name="Guigo R."/>
            <person name="Alvarado L."/>
            <person name="Berlin A."/>
            <person name="Bochicchio J."/>
            <person name="Borenstein D."/>
            <person name="Chapman S."/>
            <person name="Chen Z."/>
            <person name="Freedman E."/>
            <person name="Gellesch M."/>
            <person name="Goldberg J."/>
            <person name="Griggs A."/>
            <person name="Gujja S."/>
            <person name="Heilman E."/>
            <person name="Heiman D."/>
            <person name="Hepburn T."/>
            <person name="Howarth C."/>
            <person name="Jen D."/>
            <person name="Larson L."/>
            <person name="Mehta T."/>
            <person name="Park D."/>
            <person name="Pearson M."/>
            <person name="Roberts A."/>
            <person name="Saif S."/>
            <person name="Shenoy N."/>
            <person name="Sisk P."/>
            <person name="Stolte C."/>
            <person name="Sykes S."/>
            <person name="Thomson T."/>
            <person name="Walk T."/>
            <person name="White J."/>
            <person name="Yandava C."/>
            <person name="Burger G."/>
            <person name="Gray M.W."/>
            <person name="Holland P.W.H."/>
            <person name="King N."/>
            <person name="Lang F.B.F."/>
            <person name="Roger A.J."/>
            <person name="Ruiz-Trillo I."/>
            <person name="Lander E."/>
            <person name="Nusbaum C."/>
        </authorList>
    </citation>
    <scope>NUCLEOTIDE SEQUENCE [LARGE SCALE GENOMIC DNA]</scope>
    <source>
        <strain evidence="2 3">ATCC 50062</strain>
    </source>
</reference>
<evidence type="ECO:0000313" key="3">
    <source>
        <dbReference type="Proteomes" id="UP000054408"/>
    </source>
</evidence>
<protein>
    <submittedName>
        <fullName evidence="2">Uncharacterized protein</fullName>
    </submittedName>
</protein>
<dbReference type="GeneID" id="25569976"/>
<organism evidence="2 3">
    <name type="scientific">Thecamonas trahens ATCC 50062</name>
    <dbReference type="NCBI Taxonomy" id="461836"/>
    <lineage>
        <taxon>Eukaryota</taxon>
        <taxon>Apusozoa</taxon>
        <taxon>Apusomonadida</taxon>
        <taxon>Apusomonadidae</taxon>
        <taxon>Thecamonas</taxon>
    </lineage>
</organism>
<evidence type="ECO:0000256" key="1">
    <source>
        <dbReference type="SAM" id="MobiDB-lite"/>
    </source>
</evidence>
<feature type="compositionally biased region" description="Acidic residues" evidence="1">
    <location>
        <begin position="41"/>
        <end position="55"/>
    </location>
</feature>
<feature type="region of interest" description="Disordered" evidence="1">
    <location>
        <begin position="35"/>
        <end position="88"/>
    </location>
</feature>
<accession>A0A0L0DGG0</accession>
<sequence length="126" mass="13547">MTSTATRVTTSATAIEAPTTAPELVFFDLLPPTGWVAPPVDEPEPDAEVEPEPEPEVVVPEPEPEPEPPVVADGRSKSRARGSAASERAIAVSSLAGTLWLDERWRLDLTTARAVSYAEYAPVRVR</sequence>
<dbReference type="AlphaFoldDB" id="A0A0L0DGG0"/>
<dbReference type="RefSeq" id="XP_013756300.1">
    <property type="nucleotide sequence ID" value="XM_013900846.1"/>
</dbReference>
<evidence type="ECO:0000313" key="2">
    <source>
        <dbReference type="EMBL" id="KNC51275.1"/>
    </source>
</evidence>
<dbReference type="Proteomes" id="UP000054408">
    <property type="component" value="Unassembled WGS sequence"/>
</dbReference>
<keyword evidence="3" id="KW-1185">Reference proteome</keyword>
<gene>
    <name evidence="2" type="ORF">AMSG_12061</name>
</gene>
<dbReference type="EMBL" id="GL349466">
    <property type="protein sequence ID" value="KNC51275.1"/>
    <property type="molecule type" value="Genomic_DNA"/>
</dbReference>
<proteinExistence type="predicted"/>